<protein>
    <submittedName>
        <fullName evidence="2">Uncharacterized protein</fullName>
    </submittedName>
</protein>
<gene>
    <name evidence="2" type="ORF">POM88_024284</name>
</gene>
<evidence type="ECO:0000313" key="2">
    <source>
        <dbReference type="EMBL" id="KAK1377540.1"/>
    </source>
</evidence>
<dbReference type="EMBL" id="JAUIZM010000006">
    <property type="protein sequence ID" value="KAK1377540.1"/>
    <property type="molecule type" value="Genomic_DNA"/>
</dbReference>
<keyword evidence="3" id="KW-1185">Reference proteome</keyword>
<reference evidence="2" key="2">
    <citation type="submission" date="2023-05" db="EMBL/GenBank/DDBJ databases">
        <authorList>
            <person name="Schelkunov M.I."/>
        </authorList>
    </citation>
    <scope>NUCLEOTIDE SEQUENCE</scope>
    <source>
        <strain evidence="2">Hsosn_3</strain>
        <tissue evidence="2">Leaf</tissue>
    </source>
</reference>
<evidence type="ECO:0000313" key="3">
    <source>
        <dbReference type="Proteomes" id="UP001237642"/>
    </source>
</evidence>
<proteinExistence type="predicted"/>
<organism evidence="2 3">
    <name type="scientific">Heracleum sosnowskyi</name>
    <dbReference type="NCBI Taxonomy" id="360622"/>
    <lineage>
        <taxon>Eukaryota</taxon>
        <taxon>Viridiplantae</taxon>
        <taxon>Streptophyta</taxon>
        <taxon>Embryophyta</taxon>
        <taxon>Tracheophyta</taxon>
        <taxon>Spermatophyta</taxon>
        <taxon>Magnoliopsida</taxon>
        <taxon>eudicotyledons</taxon>
        <taxon>Gunneridae</taxon>
        <taxon>Pentapetalae</taxon>
        <taxon>asterids</taxon>
        <taxon>campanulids</taxon>
        <taxon>Apiales</taxon>
        <taxon>Apiaceae</taxon>
        <taxon>Apioideae</taxon>
        <taxon>apioid superclade</taxon>
        <taxon>Tordylieae</taxon>
        <taxon>Tordyliinae</taxon>
        <taxon>Heracleum</taxon>
    </lineage>
</organism>
<feature type="compositionally biased region" description="Basic and acidic residues" evidence="1">
    <location>
        <begin position="7"/>
        <end position="21"/>
    </location>
</feature>
<evidence type="ECO:0000256" key="1">
    <source>
        <dbReference type="SAM" id="MobiDB-lite"/>
    </source>
</evidence>
<sequence>MVMLTTTEEKPKSGKNLPVREEKAKVYGSNGASVNSCTPHEKLVLEIKDYLEKGFPASKLKPFLDPSGTSQQVFDALFEAMFVGAGKSFSTEVTKKKNYLAAVTQNEGSQLFNALEAFCNAESETEDK</sequence>
<dbReference type="AlphaFoldDB" id="A0AAD8I2N1"/>
<feature type="region of interest" description="Disordered" evidence="1">
    <location>
        <begin position="1"/>
        <end position="21"/>
    </location>
</feature>
<name>A0AAD8I2N1_9APIA</name>
<reference evidence="2" key="1">
    <citation type="submission" date="2023-02" db="EMBL/GenBank/DDBJ databases">
        <title>Genome of toxic invasive species Heracleum sosnowskyi carries increased number of genes despite the absence of recent whole-genome duplications.</title>
        <authorList>
            <person name="Schelkunov M."/>
            <person name="Shtratnikova V."/>
            <person name="Makarenko M."/>
            <person name="Klepikova A."/>
            <person name="Omelchenko D."/>
            <person name="Novikova G."/>
            <person name="Obukhova E."/>
            <person name="Bogdanov V."/>
            <person name="Penin A."/>
            <person name="Logacheva M."/>
        </authorList>
    </citation>
    <scope>NUCLEOTIDE SEQUENCE</scope>
    <source>
        <strain evidence="2">Hsosn_3</strain>
        <tissue evidence="2">Leaf</tissue>
    </source>
</reference>
<dbReference type="Proteomes" id="UP001237642">
    <property type="component" value="Unassembled WGS sequence"/>
</dbReference>
<comment type="caution">
    <text evidence="2">The sequence shown here is derived from an EMBL/GenBank/DDBJ whole genome shotgun (WGS) entry which is preliminary data.</text>
</comment>
<accession>A0AAD8I2N1</accession>